<dbReference type="Proteomes" id="UP000234433">
    <property type="component" value="Unassembled WGS sequence"/>
</dbReference>
<dbReference type="EMBL" id="FXZD01000007">
    <property type="protein sequence ID" value="SMX97739.1"/>
    <property type="molecule type" value="Genomic_DNA"/>
</dbReference>
<dbReference type="RefSeq" id="WP_101620408.1">
    <property type="nucleotide sequence ID" value="NZ_FXZD01000007.1"/>
</dbReference>
<name>A0A2H1KDM2_9MICO</name>
<evidence type="ECO:0000313" key="1">
    <source>
        <dbReference type="EMBL" id="SMX97739.1"/>
    </source>
</evidence>
<sequence>MKTLATIKAVGAGVTALYLATRTAELARSKENRTEVEKRTAQQYAYAVDEFMKAVEKATEPYPKPEAYLNNYMRNVRTVFHGSDNS</sequence>
<protein>
    <submittedName>
        <fullName evidence="1">Uncharacterized protein</fullName>
    </submittedName>
</protein>
<gene>
    <name evidence="1" type="ORF">BANT918_02354</name>
</gene>
<accession>A0A2H1KDM2</accession>
<proteinExistence type="predicted"/>
<evidence type="ECO:0000313" key="2">
    <source>
        <dbReference type="Proteomes" id="UP000234433"/>
    </source>
</evidence>
<organism evidence="1 2">
    <name type="scientific">Brevibacterium antiquum CNRZ 918</name>
    <dbReference type="NCBI Taxonomy" id="1255637"/>
    <lineage>
        <taxon>Bacteria</taxon>
        <taxon>Bacillati</taxon>
        <taxon>Actinomycetota</taxon>
        <taxon>Actinomycetes</taxon>
        <taxon>Micrococcales</taxon>
        <taxon>Brevibacteriaceae</taxon>
        <taxon>Brevibacterium</taxon>
    </lineage>
</organism>
<dbReference type="AlphaFoldDB" id="A0A2H1KDM2"/>
<reference evidence="1 2" key="1">
    <citation type="submission" date="2017-03" db="EMBL/GenBank/DDBJ databases">
        <authorList>
            <person name="Afonso C.L."/>
            <person name="Miller P.J."/>
            <person name="Scott M.A."/>
            <person name="Spackman E."/>
            <person name="Goraichik I."/>
            <person name="Dimitrov K.M."/>
            <person name="Suarez D.L."/>
            <person name="Swayne D.E."/>
        </authorList>
    </citation>
    <scope>NUCLEOTIDE SEQUENCE [LARGE SCALE GENOMIC DNA]</scope>
    <source>
        <strain evidence="1 2">CNRZ 918</strain>
    </source>
</reference>